<comment type="caution">
    <text evidence="2">The sequence shown here is derived from an EMBL/GenBank/DDBJ whole genome shotgun (WGS) entry which is preliminary data.</text>
</comment>
<sequence>MAESRGNSSLASKGPLPPDGGPNLHEFKYPDASIEWIKRLDGEDREGSEAIVYRVKIASQDYALKVFKFSNPKSHAFYWGTRLQNELPMKKAIFYTDPFYAECRAYGRIGDGRVDRHSKSPRVRQQTAVECYGYLLLSARDERWLIEQGHDLKADLDREVREALEGDTRVRAIVKHLDESPGSLHAGNIGRAWKSVSILNNSLKIYNMDIKADNFIGFRLVDFGSSWTEPHEILRYLDKVSKDIAKDKRGRHTQNFNDMIEEEEINTRLRVVPTSRYQLRSRGKAQWAGRELPKRRTRTIRRLD</sequence>
<organism evidence="2 3">
    <name type="scientific">Xylaria hypoxylon</name>
    <dbReference type="NCBI Taxonomy" id="37992"/>
    <lineage>
        <taxon>Eukaryota</taxon>
        <taxon>Fungi</taxon>
        <taxon>Dikarya</taxon>
        <taxon>Ascomycota</taxon>
        <taxon>Pezizomycotina</taxon>
        <taxon>Sordariomycetes</taxon>
        <taxon>Xylariomycetidae</taxon>
        <taxon>Xylariales</taxon>
        <taxon>Xylariaceae</taxon>
        <taxon>Xylaria</taxon>
    </lineage>
</organism>
<proteinExistence type="predicted"/>
<evidence type="ECO:0000256" key="1">
    <source>
        <dbReference type="SAM" id="MobiDB-lite"/>
    </source>
</evidence>
<gene>
    <name evidence="2" type="ORF">E0Z10_g10477</name>
</gene>
<dbReference type="InterPro" id="IPR025213">
    <property type="entry name" value="Sim4_Fta2"/>
</dbReference>
<dbReference type="Proteomes" id="UP000297716">
    <property type="component" value="Unassembled WGS sequence"/>
</dbReference>
<keyword evidence="3" id="KW-1185">Reference proteome</keyword>
<dbReference type="STRING" id="37992.A0A4Z0Y5Z2"/>
<evidence type="ECO:0000313" key="3">
    <source>
        <dbReference type="Proteomes" id="UP000297716"/>
    </source>
</evidence>
<feature type="region of interest" description="Disordered" evidence="1">
    <location>
        <begin position="1"/>
        <end position="24"/>
    </location>
</feature>
<dbReference type="EMBL" id="SKBN01000417">
    <property type="protein sequence ID" value="TGJ78287.1"/>
    <property type="molecule type" value="Genomic_DNA"/>
</dbReference>
<name>A0A4Z0Y5Z2_9PEZI</name>
<feature type="compositionally biased region" description="Polar residues" evidence="1">
    <location>
        <begin position="1"/>
        <end position="11"/>
    </location>
</feature>
<evidence type="ECO:0008006" key="4">
    <source>
        <dbReference type="Google" id="ProtNLM"/>
    </source>
</evidence>
<dbReference type="AlphaFoldDB" id="A0A4Z0Y5Z2"/>
<dbReference type="OrthoDB" id="3432781at2759"/>
<dbReference type="Pfam" id="PF13095">
    <property type="entry name" value="FTA2"/>
    <property type="match status" value="1"/>
</dbReference>
<evidence type="ECO:0000313" key="2">
    <source>
        <dbReference type="EMBL" id="TGJ78287.1"/>
    </source>
</evidence>
<reference evidence="2 3" key="1">
    <citation type="submission" date="2019-03" db="EMBL/GenBank/DDBJ databases">
        <title>Draft genome sequence of Xylaria hypoxylon DSM 108379, a ubiquitous saprotrophic-parasitic fungi on hardwood.</title>
        <authorList>
            <person name="Buettner E."/>
            <person name="Leonhardt S."/>
            <person name="Gebauer A.M."/>
            <person name="Liers C."/>
            <person name="Hofrichter M."/>
            <person name="Kellner H."/>
        </authorList>
    </citation>
    <scope>NUCLEOTIDE SEQUENCE [LARGE SCALE GENOMIC DNA]</scope>
    <source>
        <strain evidence="2 3">DSM 108379</strain>
    </source>
</reference>
<protein>
    <recommendedName>
        <fullName evidence="4">Protein kinase domain-containing protein</fullName>
    </recommendedName>
</protein>
<accession>A0A4Z0Y5Z2</accession>